<evidence type="ECO:0000313" key="4">
    <source>
        <dbReference type="Proteomes" id="UP000564964"/>
    </source>
</evidence>
<comment type="caution">
    <text evidence="2">The sequence shown here is derived from an EMBL/GenBank/DDBJ whole genome shotgun (WGS) entry which is preliminary data.</text>
</comment>
<dbReference type="EMBL" id="JAGVWE010000007">
    <property type="protein sequence ID" value="MBS3063806.1"/>
    <property type="molecule type" value="Genomic_DNA"/>
</dbReference>
<protein>
    <submittedName>
        <fullName evidence="2">Uncharacterized protein</fullName>
    </submittedName>
</protein>
<dbReference type="Proteomes" id="UP000678237">
    <property type="component" value="Unassembled WGS sequence"/>
</dbReference>
<keyword evidence="1" id="KW-0812">Transmembrane</keyword>
<gene>
    <name evidence="2" type="ORF">HA252_01155</name>
    <name evidence="3" type="ORF">J4203_08160</name>
</gene>
<reference evidence="3" key="2">
    <citation type="submission" date="2021-03" db="EMBL/GenBank/DDBJ databases">
        <authorList>
            <person name="Jaffe A."/>
        </authorList>
    </citation>
    <scope>NUCLEOTIDE SEQUENCE</scope>
    <source>
        <strain evidence="3">RIFCSPLOWO2_01_FULL_58_19</strain>
    </source>
</reference>
<accession>A0A7J4JE31</accession>
<dbReference type="Proteomes" id="UP000564964">
    <property type="component" value="Unassembled WGS sequence"/>
</dbReference>
<organism evidence="2 4">
    <name type="scientific">Candidatus Iainarchaeum sp</name>
    <dbReference type="NCBI Taxonomy" id="3101447"/>
    <lineage>
        <taxon>Archaea</taxon>
        <taxon>Candidatus Iainarchaeota</taxon>
        <taxon>Candidatus Iainarchaeia</taxon>
        <taxon>Candidatus Iainarchaeales</taxon>
        <taxon>Candidatus Iainarchaeaceae</taxon>
        <taxon>Candidatus Iainarchaeum</taxon>
    </lineage>
</organism>
<evidence type="ECO:0000256" key="1">
    <source>
        <dbReference type="SAM" id="Phobius"/>
    </source>
</evidence>
<reference evidence="3" key="3">
    <citation type="submission" date="2021-05" db="EMBL/GenBank/DDBJ databases">
        <title>Protein family content uncovers lineage relationships and bacterial pathway maintenance mechanisms in DPANN archaea.</title>
        <authorList>
            <person name="Castelle C.J."/>
            <person name="Meheust R."/>
            <person name="Jaffe A.L."/>
            <person name="Seitz K."/>
            <person name="Gong X."/>
            <person name="Baker B.J."/>
            <person name="Banfield J.F."/>
        </authorList>
    </citation>
    <scope>NUCLEOTIDE SEQUENCE</scope>
    <source>
        <strain evidence="3">RIFCSPLOWO2_01_FULL_58_19</strain>
    </source>
</reference>
<keyword evidence="1" id="KW-1133">Transmembrane helix</keyword>
<reference evidence="4" key="1">
    <citation type="journal article" date="2020" name="bioRxiv">
        <title>A rank-normalized archaeal taxonomy based on genome phylogeny resolves widespread incomplete and uneven classifications.</title>
        <authorList>
            <person name="Rinke C."/>
            <person name="Chuvochina M."/>
            <person name="Mussig A.J."/>
            <person name="Chaumeil P.-A."/>
            <person name="Waite D.W."/>
            <person name="Whitman W.B."/>
            <person name="Parks D.H."/>
            <person name="Hugenholtz P."/>
        </authorList>
    </citation>
    <scope>NUCLEOTIDE SEQUENCE [LARGE SCALE GENOMIC DNA]</scope>
</reference>
<evidence type="ECO:0000313" key="3">
    <source>
        <dbReference type="EMBL" id="MBS3063806.1"/>
    </source>
</evidence>
<keyword evidence="1" id="KW-0472">Membrane</keyword>
<feature type="transmembrane region" description="Helical" evidence="1">
    <location>
        <begin position="43"/>
        <end position="66"/>
    </location>
</feature>
<dbReference type="EMBL" id="DUGH01000026">
    <property type="protein sequence ID" value="HIH15993.1"/>
    <property type="molecule type" value="Genomic_DNA"/>
</dbReference>
<feature type="transmembrane region" description="Helical" evidence="1">
    <location>
        <begin position="72"/>
        <end position="93"/>
    </location>
</feature>
<evidence type="ECO:0000313" key="2">
    <source>
        <dbReference type="EMBL" id="HIH15993.1"/>
    </source>
</evidence>
<sequence length="101" mass="11108">MATDLPLAGDVLVAVSIIAVIACFGNFAFTYEKVGASVRHRLIAHLLSGILMYVIGVSLIFTHFLLAFLMGPFFVVDLALALLYVASVLYDFWDLFRMHGP</sequence>
<feature type="transmembrane region" description="Helical" evidence="1">
    <location>
        <begin position="12"/>
        <end position="31"/>
    </location>
</feature>
<proteinExistence type="predicted"/>
<dbReference type="AlphaFoldDB" id="A0A7J4JE31"/>
<name>A0A7J4JE31_9ARCH</name>